<dbReference type="AlphaFoldDB" id="A0A1I7NFM2"/>
<organism evidence="2 3">
    <name type="scientific">Hyphomicrobium facile</name>
    <dbReference type="NCBI Taxonomy" id="51670"/>
    <lineage>
        <taxon>Bacteria</taxon>
        <taxon>Pseudomonadati</taxon>
        <taxon>Pseudomonadota</taxon>
        <taxon>Alphaproteobacteria</taxon>
        <taxon>Hyphomicrobiales</taxon>
        <taxon>Hyphomicrobiaceae</taxon>
        <taxon>Hyphomicrobium</taxon>
    </lineage>
</organism>
<gene>
    <name evidence="2" type="ORF">SAMN04488557_2001</name>
</gene>
<keyword evidence="3" id="KW-1185">Reference proteome</keyword>
<dbReference type="PROSITE" id="PS00409">
    <property type="entry name" value="PROKAR_NTER_METHYL"/>
    <property type="match status" value="1"/>
</dbReference>
<dbReference type="NCBIfam" id="TIGR02532">
    <property type="entry name" value="IV_pilin_GFxxxE"/>
    <property type="match status" value="1"/>
</dbReference>
<dbReference type="OrthoDB" id="7959095at2"/>
<dbReference type="EMBL" id="FPCH01000002">
    <property type="protein sequence ID" value="SFV33462.1"/>
    <property type="molecule type" value="Genomic_DNA"/>
</dbReference>
<name>A0A1I7NFM2_9HYPH</name>
<proteinExistence type="predicted"/>
<dbReference type="STRING" id="51670.SAMN04488557_2001"/>
<dbReference type="RefSeq" id="WP_092867539.1">
    <property type="nucleotide sequence ID" value="NZ_FPCH01000002.1"/>
</dbReference>
<accession>A0A1I7NFM2</accession>
<keyword evidence="1" id="KW-1133">Transmembrane helix</keyword>
<dbReference type="InterPro" id="IPR012902">
    <property type="entry name" value="N_methyl_site"/>
</dbReference>
<protein>
    <submittedName>
        <fullName evidence="2">N-terminal methylation site-containing protein</fullName>
    </submittedName>
</protein>
<dbReference type="Pfam" id="PF07963">
    <property type="entry name" value="N_methyl"/>
    <property type="match status" value="1"/>
</dbReference>
<keyword evidence="1" id="KW-0812">Transmembrane</keyword>
<evidence type="ECO:0000313" key="3">
    <source>
        <dbReference type="Proteomes" id="UP000199423"/>
    </source>
</evidence>
<sequence>MRDAIDIAPRGDGGFTLLETLTALVILAIGLTALLQSHAGAARVTGTTEDYAYARLIGEKVLSETLGTWRGGTYGASGTEGRYGWVAEIKPEAAPWAKTSTEKGWALYRVDVKVHWPGGRNLQLATLKLGAAK</sequence>
<reference evidence="3" key="1">
    <citation type="submission" date="2016-10" db="EMBL/GenBank/DDBJ databases">
        <authorList>
            <person name="Varghese N."/>
            <person name="Submissions S."/>
        </authorList>
    </citation>
    <scope>NUCLEOTIDE SEQUENCE [LARGE SCALE GENOMIC DNA]</scope>
    <source>
        <strain evidence="3">DSM 1565</strain>
    </source>
</reference>
<dbReference type="Proteomes" id="UP000199423">
    <property type="component" value="Unassembled WGS sequence"/>
</dbReference>
<evidence type="ECO:0000256" key="1">
    <source>
        <dbReference type="SAM" id="Phobius"/>
    </source>
</evidence>
<feature type="transmembrane region" description="Helical" evidence="1">
    <location>
        <begin position="15"/>
        <end position="35"/>
    </location>
</feature>
<keyword evidence="1" id="KW-0472">Membrane</keyword>
<evidence type="ECO:0000313" key="2">
    <source>
        <dbReference type="EMBL" id="SFV33462.1"/>
    </source>
</evidence>